<evidence type="ECO:0000313" key="12">
    <source>
        <dbReference type="Proteomes" id="UP000182412"/>
    </source>
</evidence>
<evidence type="ECO:0000256" key="4">
    <source>
        <dbReference type="ARBA" id="ARBA00022801"/>
    </source>
</evidence>
<feature type="transmembrane region" description="Helical" evidence="8">
    <location>
        <begin position="392"/>
        <end position="415"/>
    </location>
</feature>
<keyword evidence="6 8" id="KW-0472">Membrane</keyword>
<evidence type="ECO:0000256" key="1">
    <source>
        <dbReference type="ARBA" id="ARBA00004651"/>
    </source>
</evidence>
<dbReference type="SMART" id="SM00304">
    <property type="entry name" value="HAMP"/>
    <property type="match status" value="1"/>
</dbReference>
<feature type="transmembrane region" description="Helical" evidence="8">
    <location>
        <begin position="12"/>
        <end position="32"/>
    </location>
</feature>
<keyword evidence="5 8" id="KW-1133">Transmembrane helix</keyword>
<dbReference type="Gene3D" id="3.60.40.10">
    <property type="entry name" value="PPM-type phosphatase domain"/>
    <property type="match status" value="1"/>
</dbReference>
<feature type="domain" description="PPM-type phosphatase" evidence="10">
    <location>
        <begin position="507"/>
        <end position="727"/>
    </location>
</feature>
<evidence type="ECO:0000259" key="10">
    <source>
        <dbReference type="PROSITE" id="PS51746"/>
    </source>
</evidence>
<dbReference type="PROSITE" id="PS50885">
    <property type="entry name" value="HAMP"/>
    <property type="match status" value="1"/>
</dbReference>
<dbReference type="InterPro" id="IPR052016">
    <property type="entry name" value="Bact_Sigma-Reg"/>
</dbReference>
<gene>
    <name evidence="11" type="ORF">SAMN05216366_1424</name>
</gene>
<dbReference type="SUPFAM" id="SSF81606">
    <property type="entry name" value="PP2C-like"/>
    <property type="match status" value="1"/>
</dbReference>
<dbReference type="PANTHER" id="PTHR43156:SF2">
    <property type="entry name" value="STAGE II SPORULATION PROTEIN E"/>
    <property type="match status" value="1"/>
</dbReference>
<dbReference type="Pfam" id="PF00672">
    <property type="entry name" value="HAMP"/>
    <property type="match status" value="1"/>
</dbReference>
<evidence type="ECO:0000259" key="9">
    <source>
        <dbReference type="PROSITE" id="PS50885"/>
    </source>
</evidence>
<proteinExistence type="predicted"/>
<dbReference type="InterPro" id="IPR036457">
    <property type="entry name" value="PPM-type-like_dom_sf"/>
</dbReference>
<dbReference type="InterPro" id="IPR033479">
    <property type="entry name" value="dCache_1"/>
</dbReference>
<evidence type="ECO:0000256" key="2">
    <source>
        <dbReference type="ARBA" id="ARBA00022475"/>
    </source>
</evidence>
<evidence type="ECO:0000256" key="7">
    <source>
        <dbReference type="SAM" id="Coils"/>
    </source>
</evidence>
<evidence type="ECO:0000256" key="5">
    <source>
        <dbReference type="ARBA" id="ARBA00022989"/>
    </source>
</evidence>
<evidence type="ECO:0000256" key="8">
    <source>
        <dbReference type="SAM" id="Phobius"/>
    </source>
</evidence>
<comment type="subcellular location">
    <subcellularLocation>
        <location evidence="1">Cell membrane</location>
        <topology evidence="1">Multi-pass membrane protein</topology>
    </subcellularLocation>
</comment>
<accession>A0A1H0V0K5</accession>
<dbReference type="RefSeq" id="WP_074573408.1">
    <property type="nucleotide sequence ID" value="NZ_FNJQ01000042.1"/>
</dbReference>
<name>A0A1H0V0K5_SELRU</name>
<dbReference type="CDD" id="cd12912">
    <property type="entry name" value="PDC2_MCP_like"/>
    <property type="match status" value="1"/>
</dbReference>
<reference evidence="11 12" key="1">
    <citation type="submission" date="2016-10" db="EMBL/GenBank/DDBJ databases">
        <authorList>
            <person name="de Groot N.N."/>
        </authorList>
    </citation>
    <scope>NUCLEOTIDE SEQUENCE [LARGE SCALE GENOMIC DNA]</scope>
    <source>
        <strain evidence="11 12">S137</strain>
    </source>
</reference>
<dbReference type="GO" id="GO:0016791">
    <property type="term" value="F:phosphatase activity"/>
    <property type="evidence" value="ECO:0007669"/>
    <property type="project" value="TreeGrafter"/>
</dbReference>
<dbReference type="SMART" id="SM00331">
    <property type="entry name" value="PP2C_SIG"/>
    <property type="match status" value="1"/>
</dbReference>
<sequence>MVRISIRRKVLFILLAGVVVTLLAVGVVFIYGQNRTQQALDEQSEVIRNFLAESMGSFTEQFAKDRLQEVTATKAQHLDRELFIVQEDVEYMAEAMQLLLTAPDKYLPRTLADSRQEADILTGTSYIHYSRALLQQGISPELKAEIGLVGNFADVLKPMSTSYAGSRTSLYAGSKHGYLICLDLLPKDEGRQSIFPSAALKADFLAHYDPRERTWYKQAEAAGKPVFSSVYKGAEGNLDLTCAAPYYDAQGFAGVVGISYTVEDIYQVLVADAMSHKGSSFVLDQAGRVIFSSEKEGILAAADEGQDIRQADASGMAEAARRMTAGETDVMSVEISGKAYYLAFAPLKITGWSLGVLVDTAEIMAPVKQVEGEVVTKLGSFEEKVQEIMRSILSQSVLLLLPIILLLMYASNLLAGRITRPVRRLADGAREIAAGNFDKKVELTTGDELEYLADSFNFMTDELKKYTENLAKVAAEKERSRTELEVAARIQTDMLPTNFADFTGHPEFELYALMEPAKDVGGDFYDFYLLQGRYLVVTVADVSGKGVPAALFMAKSQSVLKNCMFRSADPENMAGVLEAANEELCRNNEAAMFVTVFMGVVDLQNGRFTYADGGHCPPLLGRSGQYEFLPLEKSCVLGLMEMPYTQQCIELQPQDTLFIYTDGVSEAMNEDYALFTEARIKDGLNGLAAGQPVADLLQQMLAVVRQYAGNAEQSDDITMLGLRYKGK</sequence>
<dbReference type="Gene3D" id="3.30.450.20">
    <property type="entry name" value="PAS domain"/>
    <property type="match status" value="1"/>
</dbReference>
<dbReference type="GO" id="GO:0005886">
    <property type="term" value="C:plasma membrane"/>
    <property type="evidence" value="ECO:0007669"/>
    <property type="project" value="UniProtKB-SubCell"/>
</dbReference>
<dbReference type="Pfam" id="PF07228">
    <property type="entry name" value="SpoIIE"/>
    <property type="match status" value="1"/>
</dbReference>
<dbReference type="CDD" id="cd06225">
    <property type="entry name" value="HAMP"/>
    <property type="match status" value="1"/>
</dbReference>
<dbReference type="EMBL" id="FNJQ01000042">
    <property type="protein sequence ID" value="SDP71990.1"/>
    <property type="molecule type" value="Genomic_DNA"/>
</dbReference>
<dbReference type="InterPro" id="IPR001932">
    <property type="entry name" value="PPM-type_phosphatase-like_dom"/>
</dbReference>
<keyword evidence="3 8" id="KW-0812">Transmembrane</keyword>
<dbReference type="Gene3D" id="6.10.340.10">
    <property type="match status" value="1"/>
</dbReference>
<feature type="domain" description="HAMP" evidence="9">
    <location>
        <begin position="416"/>
        <end position="468"/>
    </location>
</feature>
<dbReference type="AlphaFoldDB" id="A0A1H0V0K5"/>
<dbReference type="Pfam" id="PF02743">
    <property type="entry name" value="dCache_1"/>
    <property type="match status" value="1"/>
</dbReference>
<protein>
    <submittedName>
        <fullName evidence="11">Sigma-B regulation protein RsbU (Phosphoserine phosphatase)</fullName>
    </submittedName>
</protein>
<keyword evidence="7" id="KW-0175">Coiled coil</keyword>
<evidence type="ECO:0000256" key="6">
    <source>
        <dbReference type="ARBA" id="ARBA00023136"/>
    </source>
</evidence>
<keyword evidence="4" id="KW-0378">Hydrolase</keyword>
<dbReference type="SUPFAM" id="SSF158472">
    <property type="entry name" value="HAMP domain-like"/>
    <property type="match status" value="1"/>
</dbReference>
<dbReference type="GO" id="GO:0007165">
    <property type="term" value="P:signal transduction"/>
    <property type="evidence" value="ECO:0007669"/>
    <property type="project" value="InterPro"/>
</dbReference>
<feature type="coiled-coil region" evidence="7">
    <location>
        <begin position="456"/>
        <end position="483"/>
    </location>
</feature>
<dbReference type="PROSITE" id="PS51746">
    <property type="entry name" value="PPM_2"/>
    <property type="match status" value="1"/>
</dbReference>
<dbReference type="InterPro" id="IPR003660">
    <property type="entry name" value="HAMP_dom"/>
</dbReference>
<organism evidence="11 12">
    <name type="scientific">Selenomonas ruminantium</name>
    <dbReference type="NCBI Taxonomy" id="971"/>
    <lineage>
        <taxon>Bacteria</taxon>
        <taxon>Bacillati</taxon>
        <taxon>Bacillota</taxon>
        <taxon>Negativicutes</taxon>
        <taxon>Selenomonadales</taxon>
        <taxon>Selenomonadaceae</taxon>
        <taxon>Selenomonas</taxon>
    </lineage>
</organism>
<dbReference type="Proteomes" id="UP000182412">
    <property type="component" value="Unassembled WGS sequence"/>
</dbReference>
<evidence type="ECO:0000256" key="3">
    <source>
        <dbReference type="ARBA" id="ARBA00022692"/>
    </source>
</evidence>
<keyword evidence="2" id="KW-1003">Cell membrane</keyword>
<evidence type="ECO:0000313" key="11">
    <source>
        <dbReference type="EMBL" id="SDP71990.1"/>
    </source>
</evidence>
<dbReference type="PANTHER" id="PTHR43156">
    <property type="entry name" value="STAGE II SPORULATION PROTEIN E-RELATED"/>
    <property type="match status" value="1"/>
</dbReference>